<name>A0A385C066_9GAMM</name>
<dbReference type="Proteomes" id="UP000293863">
    <property type="component" value="Unassembled WGS sequence"/>
</dbReference>
<dbReference type="Pfam" id="PF04134">
    <property type="entry name" value="DCC1-like"/>
    <property type="match status" value="1"/>
</dbReference>
<proteinExistence type="predicted"/>
<evidence type="ECO:0000313" key="1">
    <source>
        <dbReference type="EMBL" id="RZG49037.1"/>
    </source>
</evidence>
<dbReference type="EMBL" id="SGSQ01000002">
    <property type="protein sequence ID" value="RZG49037.1"/>
    <property type="molecule type" value="Genomic_DNA"/>
</dbReference>
<gene>
    <name evidence="1" type="ORF">EXU28_01490</name>
</gene>
<dbReference type="InterPro" id="IPR007263">
    <property type="entry name" value="DCC1-like"/>
</dbReference>
<dbReference type="KEGG" id="awu:BEN71_02795"/>
<dbReference type="InterPro" id="IPR052927">
    <property type="entry name" value="DCC_oxidoreductase"/>
</dbReference>
<dbReference type="OrthoDB" id="9785438at2"/>
<dbReference type="RefSeq" id="WP_068973729.1">
    <property type="nucleotide sequence ID" value="NZ_CP031716.1"/>
</dbReference>
<comment type="caution">
    <text evidence="1">The sequence shown here is derived from an EMBL/GenBank/DDBJ whole genome shotgun (WGS) entry which is preliminary data.</text>
</comment>
<keyword evidence="2" id="KW-1185">Reference proteome</keyword>
<dbReference type="PANTHER" id="PTHR33639">
    <property type="entry name" value="THIOL-DISULFIDE OXIDOREDUCTASE DCC"/>
    <property type="match status" value="1"/>
</dbReference>
<accession>A0A385C066</accession>
<dbReference type="AlphaFoldDB" id="A0A385C066"/>
<protein>
    <submittedName>
        <fullName evidence="1">DUF393 domain-containing protein</fullName>
    </submittedName>
</protein>
<dbReference type="PANTHER" id="PTHR33639:SF2">
    <property type="entry name" value="DUF393 DOMAIN-CONTAINING PROTEIN"/>
    <property type="match status" value="1"/>
</dbReference>
<reference evidence="1 2" key="1">
    <citation type="submission" date="2019-02" db="EMBL/GenBank/DDBJ databases">
        <title>The Batch Genome Submission of Acinetobacter spp. strains.</title>
        <authorList>
            <person name="Qin J."/>
            <person name="Hu Y."/>
            <person name="Ye H."/>
            <person name="Wei L."/>
            <person name="Feng Y."/>
            <person name="Zong Z."/>
        </authorList>
    </citation>
    <scope>NUCLEOTIDE SEQUENCE [LARGE SCALE GENOMIC DNA]</scope>
    <source>
        <strain evidence="1 2">WCHAW060049</strain>
    </source>
</reference>
<dbReference type="STRING" id="1879050.GCA_001696605_01053"/>
<evidence type="ECO:0000313" key="2">
    <source>
        <dbReference type="Proteomes" id="UP000293863"/>
    </source>
</evidence>
<organism evidence="1 2">
    <name type="scientific">Acinetobacter wuhouensis</name>
    <dbReference type="NCBI Taxonomy" id="1879050"/>
    <lineage>
        <taxon>Bacteria</taxon>
        <taxon>Pseudomonadati</taxon>
        <taxon>Pseudomonadota</taxon>
        <taxon>Gammaproteobacteria</taxon>
        <taxon>Moraxellales</taxon>
        <taxon>Moraxellaceae</taxon>
        <taxon>Acinetobacter</taxon>
    </lineage>
</organism>
<dbReference type="GO" id="GO:0015035">
    <property type="term" value="F:protein-disulfide reductase activity"/>
    <property type="evidence" value="ECO:0007669"/>
    <property type="project" value="InterPro"/>
</dbReference>
<sequence>MSKISTENHIVLTKDSIEQIIQQHDIVLFDAICVLCNAWTEFLIKYDIGARFKLASVQSDLGQAILKFYQMPTDHFDTMLVIKNGQMYTESTAFLKVIEDLGQPFSSLKVGYVMPKLLRDFLYRRVAFNRYRLFGKMQHCTLPSAENKQHFLENVING</sequence>